<comment type="caution">
    <text evidence="1">The sequence shown here is derived from an EMBL/GenBank/DDBJ whole genome shotgun (WGS) entry which is preliminary data.</text>
</comment>
<protein>
    <recommendedName>
        <fullName evidence="3">Lantibiotic</fullName>
    </recommendedName>
</protein>
<gene>
    <name evidence="1" type="ORF">PAECIP111894_04367</name>
</gene>
<dbReference type="Proteomes" id="UP000838749">
    <property type="component" value="Unassembled WGS sequence"/>
</dbReference>
<name>A0ABM9BHY9_9BACL</name>
<dbReference type="EMBL" id="CAKMAB010000030">
    <property type="protein sequence ID" value="CAH1058194.1"/>
    <property type="molecule type" value="Genomic_DNA"/>
</dbReference>
<proteinExistence type="predicted"/>
<keyword evidence="2" id="KW-1185">Reference proteome</keyword>
<evidence type="ECO:0000313" key="2">
    <source>
        <dbReference type="Proteomes" id="UP000838749"/>
    </source>
</evidence>
<dbReference type="RefSeq" id="WP_279306902.1">
    <property type="nucleotide sequence ID" value="NZ_CAKMAB010000030.1"/>
</dbReference>
<evidence type="ECO:0008006" key="3">
    <source>
        <dbReference type="Google" id="ProtNLM"/>
    </source>
</evidence>
<accession>A0ABM9BHY9</accession>
<evidence type="ECO:0000313" key="1">
    <source>
        <dbReference type="EMBL" id="CAH1058194.1"/>
    </source>
</evidence>
<sequence>MNTVDELLENLDFDSLSFDEVCEVEEIVTPGWGSQKCCGV</sequence>
<reference evidence="1" key="1">
    <citation type="submission" date="2021-12" db="EMBL/GenBank/DDBJ databases">
        <authorList>
            <person name="Criscuolo A."/>
        </authorList>
    </citation>
    <scope>NUCLEOTIDE SEQUENCE</scope>
    <source>
        <strain evidence="1">CIP111894</strain>
    </source>
</reference>
<organism evidence="1 2">
    <name type="scientific">Paenibacillus pseudetheri</name>
    <dbReference type="NCBI Taxonomy" id="2897682"/>
    <lineage>
        <taxon>Bacteria</taxon>
        <taxon>Bacillati</taxon>
        <taxon>Bacillota</taxon>
        <taxon>Bacilli</taxon>
        <taxon>Bacillales</taxon>
        <taxon>Paenibacillaceae</taxon>
        <taxon>Paenibacillus</taxon>
    </lineage>
</organism>